<keyword evidence="4" id="KW-1185">Reference proteome</keyword>
<feature type="transmembrane region" description="Helical" evidence="2">
    <location>
        <begin position="51"/>
        <end position="72"/>
    </location>
</feature>
<evidence type="ECO:0000256" key="2">
    <source>
        <dbReference type="SAM" id="Phobius"/>
    </source>
</evidence>
<dbReference type="OrthoDB" id="3173802at2"/>
<dbReference type="EMBL" id="ADMD01000007">
    <property type="protein sequence ID" value="EJZ83435.1"/>
    <property type="molecule type" value="Genomic_DNA"/>
</dbReference>
<gene>
    <name evidence="3" type="ORF">HMPREF9451_00940</name>
</gene>
<keyword evidence="2" id="KW-1133">Transmembrane helix</keyword>
<comment type="caution">
    <text evidence="3">The sequence shown here is derived from an EMBL/GenBank/DDBJ whole genome shotgun (WGS) entry which is preliminary data.</text>
</comment>
<reference evidence="3 4" key="1">
    <citation type="submission" date="2012-08" db="EMBL/GenBank/DDBJ databases">
        <title>The Genome Sequence of Slackia piriformis YIT 12062.</title>
        <authorList>
            <consortium name="The Broad Institute Genome Sequencing Platform"/>
            <person name="Earl A."/>
            <person name="Ward D."/>
            <person name="Feldgarden M."/>
            <person name="Gevers D."/>
            <person name="Morotomi M."/>
            <person name="Walker B."/>
            <person name="Young S.K."/>
            <person name="Zeng Q."/>
            <person name="Gargeya S."/>
            <person name="Fitzgerald M."/>
            <person name="Haas B."/>
            <person name="Abouelleil A."/>
            <person name="Alvarado L."/>
            <person name="Arachchi H.M."/>
            <person name="Berlin A.M."/>
            <person name="Chapman S.B."/>
            <person name="Goldberg J."/>
            <person name="Griggs A."/>
            <person name="Gujja S."/>
            <person name="Hansen M."/>
            <person name="Howarth C."/>
            <person name="Imamovic A."/>
            <person name="Larimer J."/>
            <person name="McCowen C."/>
            <person name="Montmayeur A."/>
            <person name="Murphy C."/>
            <person name="Neiman D."/>
            <person name="Pearson M."/>
            <person name="Priest M."/>
            <person name="Roberts A."/>
            <person name="Saif S."/>
            <person name="Shea T."/>
            <person name="Sisk P."/>
            <person name="Sykes S."/>
            <person name="Wortman J."/>
            <person name="Nusbaum C."/>
            <person name="Birren B."/>
        </authorList>
    </citation>
    <scope>NUCLEOTIDE SEQUENCE [LARGE SCALE GENOMIC DNA]</scope>
    <source>
        <strain evidence="3 4">YIT 12062</strain>
    </source>
</reference>
<dbReference type="AlphaFoldDB" id="K0Z7P9"/>
<evidence type="ECO:0000256" key="1">
    <source>
        <dbReference type="SAM" id="MobiDB-lite"/>
    </source>
</evidence>
<keyword evidence="2" id="KW-0472">Membrane</keyword>
<proteinExistence type="predicted"/>
<dbReference type="Proteomes" id="UP000006069">
    <property type="component" value="Unassembled WGS sequence"/>
</dbReference>
<dbReference type="InParanoid" id="K0Z7P9"/>
<dbReference type="PATRIC" id="fig|742818.3.peg.995"/>
<dbReference type="RefSeq" id="WP_009139154.1">
    <property type="nucleotide sequence ID" value="NZ_JH815198.1"/>
</dbReference>
<dbReference type="HOGENOM" id="CLU_1025774_0_0_11"/>
<accession>K0Z7P9</accession>
<organism evidence="3 4">
    <name type="scientific">Slackia piriformis YIT 12062</name>
    <dbReference type="NCBI Taxonomy" id="742818"/>
    <lineage>
        <taxon>Bacteria</taxon>
        <taxon>Bacillati</taxon>
        <taxon>Actinomycetota</taxon>
        <taxon>Coriobacteriia</taxon>
        <taxon>Eggerthellales</taxon>
        <taxon>Eggerthellaceae</taxon>
        <taxon>Slackia</taxon>
    </lineage>
</organism>
<dbReference type="eggNOG" id="ENOG5031TWA">
    <property type="taxonomic scope" value="Bacteria"/>
</dbReference>
<sequence>MQKDEHMKDEGAEGDLCQCEEEAFRCSEEARRLLEARDRSADGHSQRRREFIALGVFGALVLAGFVILTSYINAGHNLNVAATSIDDIAGDMTGYDVVLFEGTALPSSDSDASPDSPENEEGGSDSSSQTVTLEEARTHYSEKNASVMEVGPDSFQDYMTGRIVMKQGHTYGIFSLTPDMVSELVVPKQTTTKTTTTQTETSPGIFGITNETVTTRTTGAYDSVSDIFSSVDPESVDPGLVEHIQDILDRFAAAKVDTVIALTTDPTPFCAVEGVDVVISFKRCDRFSMAETIDGTLYFDAPEVGDVGVLMIAPGNVASTKVLTEVP</sequence>
<name>K0Z7P9_9ACTN</name>
<keyword evidence="2" id="KW-0812">Transmembrane</keyword>
<evidence type="ECO:0000313" key="4">
    <source>
        <dbReference type="Proteomes" id="UP000006069"/>
    </source>
</evidence>
<protein>
    <submittedName>
        <fullName evidence="3">Uncharacterized protein</fullName>
    </submittedName>
</protein>
<evidence type="ECO:0000313" key="3">
    <source>
        <dbReference type="EMBL" id="EJZ83435.1"/>
    </source>
</evidence>
<feature type="compositionally biased region" description="Low complexity" evidence="1">
    <location>
        <begin position="106"/>
        <end position="116"/>
    </location>
</feature>
<feature type="region of interest" description="Disordered" evidence="1">
    <location>
        <begin position="106"/>
        <end position="132"/>
    </location>
</feature>